<evidence type="ECO:0000313" key="3">
    <source>
        <dbReference type="Proteomes" id="UP000028582"/>
    </source>
</evidence>
<feature type="region of interest" description="Disordered" evidence="1">
    <location>
        <begin position="146"/>
        <end position="171"/>
    </location>
</feature>
<reference evidence="2 3" key="1">
    <citation type="submission" date="2013-11" db="EMBL/GenBank/DDBJ databases">
        <title>The Genome Sequence of Phytophthora parasitica P1976.</title>
        <authorList>
            <consortium name="The Broad Institute Genomics Platform"/>
            <person name="Russ C."/>
            <person name="Tyler B."/>
            <person name="Panabieres F."/>
            <person name="Shan W."/>
            <person name="Tripathy S."/>
            <person name="Grunwald N."/>
            <person name="Machado M."/>
            <person name="Johnson C.S."/>
            <person name="Walker B."/>
            <person name="Young S."/>
            <person name="Zeng Q."/>
            <person name="Gargeya S."/>
            <person name="Fitzgerald M."/>
            <person name="Haas B."/>
            <person name="Abouelleil A."/>
            <person name="Allen A.W."/>
            <person name="Alvarado L."/>
            <person name="Arachchi H.M."/>
            <person name="Berlin A.M."/>
            <person name="Chapman S.B."/>
            <person name="Gainer-Dewar J."/>
            <person name="Goldberg J."/>
            <person name="Griggs A."/>
            <person name="Gujja S."/>
            <person name="Hansen M."/>
            <person name="Howarth C."/>
            <person name="Imamovic A."/>
            <person name="Ireland A."/>
            <person name="Larimer J."/>
            <person name="McCowan C."/>
            <person name="Murphy C."/>
            <person name="Pearson M."/>
            <person name="Poon T.W."/>
            <person name="Priest M."/>
            <person name="Roberts A."/>
            <person name="Saif S."/>
            <person name="Shea T."/>
            <person name="Sisk P."/>
            <person name="Sykes S."/>
            <person name="Wortman J."/>
            <person name="Nusbaum C."/>
            <person name="Birren B."/>
        </authorList>
    </citation>
    <scope>NUCLEOTIDE SEQUENCE [LARGE SCALE GENOMIC DNA]</scope>
    <source>
        <strain evidence="2 3">P1976</strain>
    </source>
</reference>
<feature type="compositionally biased region" description="Low complexity" evidence="1">
    <location>
        <begin position="153"/>
        <end position="162"/>
    </location>
</feature>
<sequence>MFQQTLFCTNDYQAFAKLQLQRLQTESDTGLITTVRVALPILTNVLESNLSSTGFRLTAIEDSLRATHTLVCWLVSGRLQLVLAPDQEQQLSEPQSEPTAYRLARSVVEVWAEYTKGIVGGPAVQVWSRAVGQNCDRAMRNGCTTSGASCSNTAEEAPAAATDTRRHKKTD</sequence>
<name>A0A080ZWF3_PHYNI</name>
<evidence type="ECO:0000313" key="2">
    <source>
        <dbReference type="EMBL" id="ETO70964.1"/>
    </source>
</evidence>
<dbReference type="AlphaFoldDB" id="A0A080ZWF3"/>
<comment type="caution">
    <text evidence="2">The sequence shown here is derived from an EMBL/GenBank/DDBJ whole genome shotgun (WGS) entry which is preliminary data.</text>
</comment>
<proteinExistence type="predicted"/>
<gene>
    <name evidence="2" type="ORF">F444_12618</name>
</gene>
<accession>A0A080ZWF3</accession>
<protein>
    <submittedName>
        <fullName evidence="2">Uncharacterized protein</fullName>
    </submittedName>
</protein>
<evidence type="ECO:0000256" key="1">
    <source>
        <dbReference type="SAM" id="MobiDB-lite"/>
    </source>
</evidence>
<dbReference type="Proteomes" id="UP000028582">
    <property type="component" value="Unassembled WGS sequence"/>
</dbReference>
<dbReference type="EMBL" id="ANJA01002247">
    <property type="protein sequence ID" value="ETO70964.1"/>
    <property type="molecule type" value="Genomic_DNA"/>
</dbReference>
<organism evidence="2 3">
    <name type="scientific">Phytophthora nicotianae P1976</name>
    <dbReference type="NCBI Taxonomy" id="1317066"/>
    <lineage>
        <taxon>Eukaryota</taxon>
        <taxon>Sar</taxon>
        <taxon>Stramenopiles</taxon>
        <taxon>Oomycota</taxon>
        <taxon>Peronosporomycetes</taxon>
        <taxon>Peronosporales</taxon>
        <taxon>Peronosporaceae</taxon>
        <taxon>Phytophthora</taxon>
    </lineage>
</organism>